<organism evidence="9">
    <name type="scientific">Thermosporothrix sp. COM3</name>
    <dbReference type="NCBI Taxonomy" id="2490863"/>
    <lineage>
        <taxon>Bacteria</taxon>
        <taxon>Bacillati</taxon>
        <taxon>Chloroflexota</taxon>
        <taxon>Ktedonobacteria</taxon>
        <taxon>Ktedonobacterales</taxon>
        <taxon>Thermosporotrichaceae</taxon>
        <taxon>Thermosporothrix</taxon>
    </lineage>
</organism>
<dbReference type="EMBL" id="AP019376">
    <property type="protein sequence ID" value="BBH85564.1"/>
    <property type="molecule type" value="Genomic_DNA"/>
</dbReference>
<dbReference type="InterPro" id="IPR036259">
    <property type="entry name" value="MFS_trans_sf"/>
</dbReference>
<dbReference type="CDD" id="cd17329">
    <property type="entry name" value="MFS_MdtH_MDR_like"/>
    <property type="match status" value="1"/>
</dbReference>
<evidence type="ECO:0000313" key="9">
    <source>
        <dbReference type="EMBL" id="BBH85564.1"/>
    </source>
</evidence>
<feature type="transmembrane region" description="Helical" evidence="7">
    <location>
        <begin position="105"/>
        <end position="127"/>
    </location>
</feature>
<feature type="transmembrane region" description="Helical" evidence="7">
    <location>
        <begin position="139"/>
        <end position="158"/>
    </location>
</feature>
<feature type="transmembrane region" description="Helical" evidence="7">
    <location>
        <begin position="366"/>
        <end position="386"/>
    </location>
</feature>
<gene>
    <name evidence="9" type="ORF">KTC_03150</name>
</gene>
<keyword evidence="4 7" id="KW-0812">Transmembrane</keyword>
<dbReference type="GO" id="GO:0022857">
    <property type="term" value="F:transmembrane transporter activity"/>
    <property type="evidence" value="ECO:0007669"/>
    <property type="project" value="InterPro"/>
</dbReference>
<keyword evidence="6 7" id="KW-0472">Membrane</keyword>
<dbReference type="GO" id="GO:0005886">
    <property type="term" value="C:plasma membrane"/>
    <property type="evidence" value="ECO:0007669"/>
    <property type="project" value="UniProtKB-SubCell"/>
</dbReference>
<dbReference type="PANTHER" id="PTHR23517">
    <property type="entry name" value="RESISTANCE PROTEIN MDTM, PUTATIVE-RELATED-RELATED"/>
    <property type="match status" value="1"/>
</dbReference>
<evidence type="ECO:0000256" key="4">
    <source>
        <dbReference type="ARBA" id="ARBA00022692"/>
    </source>
</evidence>
<reference evidence="9" key="1">
    <citation type="submission" date="2018-12" db="EMBL/GenBank/DDBJ databases">
        <title>Novel natural products biosynthetic potential of the class Ktedonobacteria.</title>
        <authorList>
            <person name="Zheng Y."/>
            <person name="Saitou A."/>
            <person name="Wang C.M."/>
            <person name="Toyoda A."/>
            <person name="Minakuchi Y."/>
            <person name="Sekiguchi Y."/>
            <person name="Ueda K."/>
            <person name="Takano H."/>
            <person name="Sakai Y."/>
            <person name="Yokota A."/>
            <person name="Yabe S."/>
        </authorList>
    </citation>
    <scope>NUCLEOTIDE SEQUENCE</scope>
    <source>
        <strain evidence="9">COM3</strain>
    </source>
</reference>
<evidence type="ECO:0000256" key="6">
    <source>
        <dbReference type="ARBA" id="ARBA00023136"/>
    </source>
</evidence>
<name>A0A455SKH9_9CHLR</name>
<protein>
    <submittedName>
        <fullName evidence="9">MFS transporter</fullName>
    </submittedName>
</protein>
<evidence type="ECO:0000256" key="2">
    <source>
        <dbReference type="ARBA" id="ARBA00022448"/>
    </source>
</evidence>
<feature type="transmembrane region" description="Helical" evidence="7">
    <location>
        <begin position="205"/>
        <end position="228"/>
    </location>
</feature>
<feature type="transmembrane region" description="Helical" evidence="7">
    <location>
        <begin position="279"/>
        <end position="304"/>
    </location>
</feature>
<keyword evidence="3" id="KW-1003">Cell membrane</keyword>
<accession>A0A455SKH9</accession>
<dbReference type="InterPro" id="IPR020846">
    <property type="entry name" value="MFS_dom"/>
</dbReference>
<feature type="transmembrane region" description="Helical" evidence="7">
    <location>
        <begin position="164"/>
        <end position="185"/>
    </location>
</feature>
<feature type="transmembrane region" description="Helical" evidence="7">
    <location>
        <begin position="248"/>
        <end position="267"/>
    </location>
</feature>
<dbReference type="Pfam" id="PF07690">
    <property type="entry name" value="MFS_1"/>
    <property type="match status" value="1"/>
</dbReference>
<feature type="transmembrane region" description="Helical" evidence="7">
    <location>
        <begin position="47"/>
        <end position="68"/>
    </location>
</feature>
<feature type="transmembrane region" description="Helical" evidence="7">
    <location>
        <begin position="12"/>
        <end position="35"/>
    </location>
</feature>
<dbReference type="InterPro" id="IPR011701">
    <property type="entry name" value="MFS"/>
</dbReference>
<evidence type="ECO:0000256" key="7">
    <source>
        <dbReference type="SAM" id="Phobius"/>
    </source>
</evidence>
<comment type="subcellular location">
    <subcellularLocation>
        <location evidence="1">Cell membrane</location>
        <topology evidence="1">Multi-pass membrane protein</topology>
    </subcellularLocation>
</comment>
<keyword evidence="2" id="KW-0813">Transport</keyword>
<evidence type="ECO:0000256" key="3">
    <source>
        <dbReference type="ARBA" id="ARBA00022475"/>
    </source>
</evidence>
<dbReference type="SUPFAM" id="SSF103473">
    <property type="entry name" value="MFS general substrate transporter"/>
    <property type="match status" value="1"/>
</dbReference>
<dbReference type="Gene3D" id="1.20.1250.20">
    <property type="entry name" value="MFS general substrate transporter like domains"/>
    <property type="match status" value="1"/>
</dbReference>
<proteinExistence type="predicted"/>
<evidence type="ECO:0000259" key="8">
    <source>
        <dbReference type="PROSITE" id="PS50850"/>
    </source>
</evidence>
<dbReference type="PROSITE" id="PS50850">
    <property type="entry name" value="MFS"/>
    <property type="match status" value="1"/>
</dbReference>
<feature type="domain" description="Major facilitator superfamily (MFS) profile" evidence="8">
    <location>
        <begin position="11"/>
        <end position="394"/>
    </location>
</feature>
<dbReference type="AlphaFoldDB" id="A0A455SKH9"/>
<sequence>MTANTQRLSRPLQFLIGGSFLNKLGEFVIPFLTIYLTSARGLSAGQASFIVSLYGLGLLLASLVGGFLTDLIGRRSTMTLSMILSSITMVILGSVRHLVLITGLVFLLSLFTGMLRPAASAAIADLTRTPAERMRVYSLRYWANNVGASVGPLLAGFLAHFSYFIMFLGDAFSSFIFGALIWFGVPETRPRGSRKKQADNGKRGLLATLANPLLLCYATLILLNGTIYRQYSVALPLDMEAHGLGEQYYGMVLAVNGVVIVLASIPVNRFFERFSANSTLALAAVLLGCGFGMIALLQSFPWYLVSVVVWTLGELLSTPVENAVIADIAPAHLNGSYQGVHSAARSFATFTAPLIGGLVFEHLGPAYLWIGCLGMGLLVACCYLFLRALRARQQSHSLLEAHAGD</sequence>
<evidence type="ECO:0000256" key="1">
    <source>
        <dbReference type="ARBA" id="ARBA00004651"/>
    </source>
</evidence>
<dbReference type="PANTHER" id="PTHR23517:SF2">
    <property type="entry name" value="MULTIDRUG RESISTANCE PROTEIN MDTH"/>
    <property type="match status" value="1"/>
</dbReference>
<feature type="transmembrane region" description="Helical" evidence="7">
    <location>
        <begin position="80"/>
        <end position="99"/>
    </location>
</feature>
<dbReference type="InterPro" id="IPR050171">
    <property type="entry name" value="MFS_Transporters"/>
</dbReference>
<keyword evidence="5 7" id="KW-1133">Transmembrane helix</keyword>
<evidence type="ECO:0000256" key="5">
    <source>
        <dbReference type="ARBA" id="ARBA00022989"/>
    </source>
</evidence>